<dbReference type="InterPro" id="IPR036236">
    <property type="entry name" value="Znf_C2H2_sf"/>
</dbReference>
<gene>
    <name evidence="1" type="primary">WBGene00277373</name>
</gene>
<sequence length="178" mass="20655">MVHSVSSRENRGKRVILPLAYSSLFREKSAVGTKVTFAAENKGIFLADTLCDQMEISFYANGPNIQTHDEERHAIINDEQIYSSRANLLPKGAQENESQDIKRWMCPLCGKIFYSRKSVLNRHIIQVHSKYYPHVCECGHAYKRKDHLKRHWRCRPDNYTLHYTQAVKVVELAAIYKS</sequence>
<protein>
    <submittedName>
        <fullName evidence="1">Zinc finger protein</fullName>
    </submittedName>
</protein>
<reference evidence="2" key="1">
    <citation type="journal article" date="2008" name="Nat. Genet.">
        <title>The Pristionchus pacificus genome provides a unique perspective on nematode lifestyle and parasitism.</title>
        <authorList>
            <person name="Dieterich C."/>
            <person name="Clifton S.W."/>
            <person name="Schuster L.N."/>
            <person name="Chinwalla A."/>
            <person name="Delehaunty K."/>
            <person name="Dinkelacker I."/>
            <person name="Fulton L."/>
            <person name="Fulton R."/>
            <person name="Godfrey J."/>
            <person name="Minx P."/>
            <person name="Mitreva M."/>
            <person name="Roeseler W."/>
            <person name="Tian H."/>
            <person name="Witte H."/>
            <person name="Yang S.P."/>
            <person name="Wilson R.K."/>
            <person name="Sommer R.J."/>
        </authorList>
    </citation>
    <scope>NUCLEOTIDE SEQUENCE [LARGE SCALE GENOMIC DNA]</scope>
    <source>
        <strain evidence="2">PS312</strain>
    </source>
</reference>
<name>A0A2A6CA52_PRIPA</name>
<reference evidence="1" key="2">
    <citation type="submission" date="2022-06" db="UniProtKB">
        <authorList>
            <consortium name="EnsemblMetazoa"/>
        </authorList>
    </citation>
    <scope>IDENTIFICATION</scope>
    <source>
        <strain evidence="1">PS312</strain>
    </source>
</reference>
<dbReference type="SUPFAM" id="SSF57667">
    <property type="entry name" value="beta-beta-alpha zinc fingers"/>
    <property type="match status" value="1"/>
</dbReference>
<evidence type="ECO:0000313" key="2">
    <source>
        <dbReference type="Proteomes" id="UP000005239"/>
    </source>
</evidence>
<evidence type="ECO:0000313" key="1">
    <source>
        <dbReference type="EnsemblMetazoa" id="PPA39004.1"/>
    </source>
</evidence>
<proteinExistence type="predicted"/>
<dbReference type="Gene3D" id="3.30.160.60">
    <property type="entry name" value="Classic Zinc Finger"/>
    <property type="match status" value="1"/>
</dbReference>
<dbReference type="AlphaFoldDB" id="A0A2A6CA52"/>
<accession>A0A2A6CA52</accession>
<dbReference type="EnsemblMetazoa" id="PPA39004.1">
    <property type="protein sequence ID" value="PPA39004.1"/>
    <property type="gene ID" value="WBGene00277373"/>
</dbReference>
<organism evidence="1 2">
    <name type="scientific">Pristionchus pacificus</name>
    <name type="common">Parasitic nematode worm</name>
    <dbReference type="NCBI Taxonomy" id="54126"/>
    <lineage>
        <taxon>Eukaryota</taxon>
        <taxon>Metazoa</taxon>
        <taxon>Ecdysozoa</taxon>
        <taxon>Nematoda</taxon>
        <taxon>Chromadorea</taxon>
        <taxon>Rhabditida</taxon>
        <taxon>Rhabditina</taxon>
        <taxon>Diplogasteromorpha</taxon>
        <taxon>Diplogasteroidea</taxon>
        <taxon>Neodiplogasteridae</taxon>
        <taxon>Pristionchus</taxon>
    </lineage>
</organism>
<accession>A0A8R1Z205</accession>
<dbReference type="Proteomes" id="UP000005239">
    <property type="component" value="Unassembled WGS sequence"/>
</dbReference>
<keyword evidence="2" id="KW-1185">Reference proteome</keyword>
<dbReference type="OrthoDB" id="10072647at2759"/>